<dbReference type="Proteomes" id="UP000248021">
    <property type="component" value="Unassembled WGS sequence"/>
</dbReference>
<dbReference type="EMBL" id="QJJK01000012">
    <property type="protein sequence ID" value="PXW54114.1"/>
    <property type="molecule type" value="Genomic_DNA"/>
</dbReference>
<evidence type="ECO:0000256" key="3">
    <source>
        <dbReference type="ARBA" id="ARBA00022989"/>
    </source>
</evidence>
<dbReference type="GO" id="GO:0016020">
    <property type="term" value="C:membrane"/>
    <property type="evidence" value="ECO:0007669"/>
    <property type="project" value="UniProtKB-SubCell"/>
</dbReference>
<dbReference type="SUPFAM" id="SSF161098">
    <property type="entry name" value="MetI-like"/>
    <property type="match status" value="1"/>
</dbReference>
<sequence>MPAAIKPALVTQLLARGVFVLILAVILTVALFPLYYAFVSSFRTGTELFVPRLWPERFDLTNYTLIFQRKIVTGLTAGAVKG</sequence>
<dbReference type="Gene3D" id="1.10.3720.10">
    <property type="entry name" value="MetI-like"/>
    <property type="match status" value="1"/>
</dbReference>
<keyword evidence="4 5" id="KW-0472">Membrane</keyword>
<feature type="transmembrane region" description="Helical" evidence="5">
    <location>
        <begin position="18"/>
        <end position="38"/>
    </location>
</feature>
<evidence type="ECO:0000256" key="1">
    <source>
        <dbReference type="ARBA" id="ARBA00004141"/>
    </source>
</evidence>
<dbReference type="OrthoDB" id="9790107at2"/>
<comment type="caution">
    <text evidence="6">The sequence shown here is derived from an EMBL/GenBank/DDBJ whole genome shotgun (WGS) entry which is preliminary data.</text>
</comment>
<evidence type="ECO:0000256" key="5">
    <source>
        <dbReference type="SAM" id="Phobius"/>
    </source>
</evidence>
<protein>
    <recommendedName>
        <fullName evidence="8">Carbohydrate ABC transporter permease</fullName>
    </recommendedName>
</protein>
<accession>A0A2V3TY38</accession>
<keyword evidence="3 5" id="KW-1133">Transmembrane helix</keyword>
<organism evidence="6 7">
    <name type="scientific">Chelatococcus asaccharovorans</name>
    <dbReference type="NCBI Taxonomy" id="28210"/>
    <lineage>
        <taxon>Bacteria</taxon>
        <taxon>Pseudomonadati</taxon>
        <taxon>Pseudomonadota</taxon>
        <taxon>Alphaproteobacteria</taxon>
        <taxon>Hyphomicrobiales</taxon>
        <taxon>Chelatococcaceae</taxon>
        <taxon>Chelatococcus</taxon>
    </lineage>
</organism>
<name>A0A2V3TY38_9HYPH</name>
<dbReference type="AlphaFoldDB" id="A0A2V3TY38"/>
<gene>
    <name evidence="6" type="ORF">C7450_112143</name>
</gene>
<evidence type="ECO:0000313" key="6">
    <source>
        <dbReference type="EMBL" id="PXW54114.1"/>
    </source>
</evidence>
<reference evidence="6 7" key="1">
    <citation type="submission" date="2018-05" db="EMBL/GenBank/DDBJ databases">
        <title>Genomic Encyclopedia of Type Strains, Phase IV (KMG-IV): sequencing the most valuable type-strain genomes for metagenomic binning, comparative biology and taxonomic classification.</title>
        <authorList>
            <person name="Goeker M."/>
        </authorList>
    </citation>
    <scope>NUCLEOTIDE SEQUENCE [LARGE SCALE GENOMIC DNA]</scope>
    <source>
        <strain evidence="6 7">DSM 6462</strain>
    </source>
</reference>
<evidence type="ECO:0000313" key="7">
    <source>
        <dbReference type="Proteomes" id="UP000248021"/>
    </source>
</evidence>
<evidence type="ECO:0008006" key="8">
    <source>
        <dbReference type="Google" id="ProtNLM"/>
    </source>
</evidence>
<evidence type="ECO:0000256" key="2">
    <source>
        <dbReference type="ARBA" id="ARBA00022692"/>
    </source>
</evidence>
<keyword evidence="2 5" id="KW-0812">Transmembrane</keyword>
<dbReference type="RefSeq" id="WP_110377352.1">
    <property type="nucleotide sequence ID" value="NZ_JAHBRY010000002.1"/>
</dbReference>
<proteinExistence type="predicted"/>
<keyword evidence="7" id="KW-1185">Reference proteome</keyword>
<comment type="subcellular location">
    <subcellularLocation>
        <location evidence="1">Membrane</location>
        <topology evidence="1">Multi-pass membrane protein</topology>
    </subcellularLocation>
</comment>
<dbReference type="InterPro" id="IPR035906">
    <property type="entry name" value="MetI-like_sf"/>
</dbReference>
<evidence type="ECO:0000256" key="4">
    <source>
        <dbReference type="ARBA" id="ARBA00023136"/>
    </source>
</evidence>